<evidence type="ECO:0000313" key="4">
    <source>
        <dbReference type="Proteomes" id="UP000033882"/>
    </source>
</evidence>
<evidence type="ECO:0000259" key="2">
    <source>
        <dbReference type="Pfam" id="PF12773"/>
    </source>
</evidence>
<evidence type="ECO:0000313" key="3">
    <source>
        <dbReference type="EMBL" id="KKU88398.1"/>
    </source>
</evidence>
<feature type="transmembrane region" description="Helical" evidence="1">
    <location>
        <begin position="31"/>
        <end position="49"/>
    </location>
</feature>
<reference evidence="3 4" key="1">
    <citation type="journal article" date="2015" name="Nature">
        <title>rRNA introns, odd ribosomes, and small enigmatic genomes across a large radiation of phyla.</title>
        <authorList>
            <person name="Brown C.T."/>
            <person name="Hug L.A."/>
            <person name="Thomas B.C."/>
            <person name="Sharon I."/>
            <person name="Castelle C.J."/>
            <person name="Singh A."/>
            <person name="Wilkins M.J."/>
            <person name="Williams K.H."/>
            <person name="Banfield J.F."/>
        </authorList>
    </citation>
    <scope>NUCLEOTIDE SEQUENCE [LARGE SCALE GENOMIC DNA]</scope>
</reference>
<dbReference type="AlphaFoldDB" id="A0A0G1WDI6"/>
<dbReference type="Proteomes" id="UP000033882">
    <property type="component" value="Unassembled WGS sequence"/>
</dbReference>
<keyword evidence="1" id="KW-1133">Transmembrane helix</keyword>
<gene>
    <name evidence="3" type="ORF">UY19_C0030G0005</name>
</gene>
<feature type="domain" description="DZANK-type" evidence="2">
    <location>
        <begin position="357"/>
        <end position="400"/>
    </location>
</feature>
<sequence>MFNLFKKNQEEISRTTPGYEETERRTPKTGIILLILMFIAGIYFGLYAMDDLSNIPDRPKALSSCSYRYQTNTAGERPYENKLPTYYEEDLVRSLAYEDSNNCAIRLSPLEEAGGVAALYQRRITIEQQIDPVVTEYIQLDNNLQSIRSQIERATGEYGVGLQEKQAEIDKPIFPTTPSQQSIVQLRQREAPLVSRLNQLRMQVDAFRPAFDAIDKDLTTAYKPVFKAHERAMRWYEFKVFLLQFLLIIPFFFLALRKYLELHRKNSPYTVIITTIVAVLGLLLLKTVLFWFWGLFLAEILRVLIEWFGKYNILRSLLFYFGMFLSFAIFGGAVYFLQKKIFDPRRVIIRRFRAKECPQCQTNLDLAAMYCPNCGAHTRAVCAHCGKDRFVGLPFCPHCGDHTEAQ</sequence>
<evidence type="ECO:0000256" key="1">
    <source>
        <dbReference type="SAM" id="Phobius"/>
    </source>
</evidence>
<organism evidence="3 4">
    <name type="scientific">Candidatus Wolfebacteria bacterium GW2011_GWA2_47_9b</name>
    <dbReference type="NCBI Taxonomy" id="1619005"/>
    <lineage>
        <taxon>Bacteria</taxon>
        <taxon>Candidatus Wolfeibacteriota</taxon>
    </lineage>
</organism>
<dbReference type="Pfam" id="PF12773">
    <property type="entry name" value="DZR"/>
    <property type="match status" value="1"/>
</dbReference>
<feature type="transmembrane region" description="Helical" evidence="1">
    <location>
        <begin position="268"/>
        <end position="293"/>
    </location>
</feature>
<accession>A0A0G1WDI6</accession>
<name>A0A0G1WDI6_9BACT</name>
<protein>
    <recommendedName>
        <fullName evidence="2">DZANK-type domain-containing protein</fullName>
    </recommendedName>
</protein>
<dbReference type="InterPro" id="IPR025874">
    <property type="entry name" value="DZR"/>
</dbReference>
<comment type="caution">
    <text evidence="3">The sequence shown here is derived from an EMBL/GenBank/DDBJ whole genome shotgun (WGS) entry which is preliminary data.</text>
</comment>
<dbReference type="EMBL" id="LCPB01000030">
    <property type="protein sequence ID" value="KKU88398.1"/>
    <property type="molecule type" value="Genomic_DNA"/>
</dbReference>
<keyword evidence="1" id="KW-0812">Transmembrane</keyword>
<feature type="transmembrane region" description="Helical" evidence="1">
    <location>
        <begin position="235"/>
        <end position="256"/>
    </location>
</feature>
<proteinExistence type="predicted"/>
<feature type="transmembrane region" description="Helical" evidence="1">
    <location>
        <begin position="313"/>
        <end position="337"/>
    </location>
</feature>
<keyword evidence="1" id="KW-0472">Membrane</keyword>